<dbReference type="AlphaFoldDB" id="A0A2N5D4R9"/>
<evidence type="ECO:0008006" key="3">
    <source>
        <dbReference type="Google" id="ProtNLM"/>
    </source>
</evidence>
<evidence type="ECO:0000313" key="1">
    <source>
        <dbReference type="EMBL" id="PLR21059.1"/>
    </source>
</evidence>
<evidence type="ECO:0000313" key="2">
    <source>
        <dbReference type="Proteomes" id="UP000234479"/>
    </source>
</evidence>
<sequence length="86" mass="9686">MGMVIHDEETLRMAQELADRKGVSLSDVFAHAVRAELDRMPPALQAKTREEKLALMAELQKRSAALPILDPRTPEEMLYDEDGIPK</sequence>
<accession>A0A2N5D4R9</accession>
<gene>
    <name evidence="1" type="ORF">SGCZBJ_20880</name>
</gene>
<keyword evidence="2" id="KW-1185">Reference proteome</keyword>
<name>A0A2N5D4R9_9CAUL</name>
<comment type="caution">
    <text evidence="1">The sequence shown here is derived from an EMBL/GenBank/DDBJ whole genome shotgun (WGS) entry which is preliminary data.</text>
</comment>
<dbReference type="Proteomes" id="UP000234479">
    <property type="component" value="Unassembled WGS sequence"/>
</dbReference>
<dbReference type="EMBL" id="PJRS01000043">
    <property type="protein sequence ID" value="PLR21059.1"/>
    <property type="molecule type" value="Genomic_DNA"/>
</dbReference>
<dbReference type="OrthoDB" id="9814421at2"/>
<dbReference type="InterPro" id="IPR011660">
    <property type="entry name" value="VapB-like"/>
</dbReference>
<protein>
    <recommendedName>
        <fullName evidence="3">Transcription factor</fullName>
    </recommendedName>
</protein>
<dbReference type="Pfam" id="PF07704">
    <property type="entry name" value="PSK_trans_fac"/>
    <property type="match status" value="1"/>
</dbReference>
<proteinExistence type="predicted"/>
<organism evidence="1 2">
    <name type="scientific">Caulobacter zeae</name>
    <dbReference type="NCBI Taxonomy" id="2055137"/>
    <lineage>
        <taxon>Bacteria</taxon>
        <taxon>Pseudomonadati</taxon>
        <taxon>Pseudomonadota</taxon>
        <taxon>Alphaproteobacteria</taxon>
        <taxon>Caulobacterales</taxon>
        <taxon>Caulobacteraceae</taxon>
        <taxon>Caulobacter</taxon>
    </lineage>
</organism>
<reference evidence="1 2" key="1">
    <citation type="submission" date="2017-12" db="EMBL/GenBank/DDBJ databases">
        <title>The genome sequence of Caulobacter sp. 410.</title>
        <authorList>
            <person name="Gao J."/>
            <person name="Mao X."/>
            <person name="Sun J."/>
        </authorList>
    </citation>
    <scope>NUCLEOTIDE SEQUENCE [LARGE SCALE GENOMIC DNA]</scope>
    <source>
        <strain evidence="1 2">410</strain>
    </source>
</reference>